<feature type="transmembrane region" description="Helical" evidence="8">
    <location>
        <begin position="133"/>
        <end position="154"/>
    </location>
</feature>
<evidence type="ECO:0000256" key="1">
    <source>
        <dbReference type="ARBA" id="ARBA00004651"/>
    </source>
</evidence>
<feature type="transmembrane region" description="Helical" evidence="8">
    <location>
        <begin position="100"/>
        <end position="121"/>
    </location>
</feature>
<keyword evidence="6 8" id="KW-1133">Transmembrane helix</keyword>
<dbReference type="InterPro" id="IPR037294">
    <property type="entry name" value="ABC_BtuC-like"/>
</dbReference>
<comment type="subcellular location">
    <subcellularLocation>
        <location evidence="1">Cell membrane</location>
        <topology evidence="1">Multi-pass membrane protein</topology>
    </subcellularLocation>
</comment>
<organism evidence="9 10">
    <name type="scientific">Pilibacter termitis</name>
    <dbReference type="NCBI Taxonomy" id="263852"/>
    <lineage>
        <taxon>Bacteria</taxon>
        <taxon>Bacillati</taxon>
        <taxon>Bacillota</taxon>
        <taxon>Bacilli</taxon>
        <taxon>Lactobacillales</taxon>
        <taxon>Enterococcaceae</taxon>
        <taxon>Pilibacter</taxon>
    </lineage>
</organism>
<dbReference type="GO" id="GO:0005886">
    <property type="term" value="C:plasma membrane"/>
    <property type="evidence" value="ECO:0007669"/>
    <property type="project" value="UniProtKB-SubCell"/>
</dbReference>
<dbReference type="GO" id="GO:0022857">
    <property type="term" value="F:transmembrane transporter activity"/>
    <property type="evidence" value="ECO:0007669"/>
    <property type="project" value="InterPro"/>
</dbReference>
<keyword evidence="10" id="KW-1185">Reference proteome</keyword>
<keyword evidence="5 8" id="KW-0812">Transmembrane</keyword>
<feature type="transmembrane region" description="Helical" evidence="8">
    <location>
        <begin position="261"/>
        <end position="283"/>
    </location>
</feature>
<dbReference type="EMBL" id="FUXI01000016">
    <property type="protein sequence ID" value="SJZ81699.1"/>
    <property type="molecule type" value="Genomic_DNA"/>
</dbReference>
<protein>
    <submittedName>
        <fullName evidence="9">Iron complex transport system permease protein</fullName>
    </submittedName>
</protein>
<accession>A0A1T4NR47</accession>
<gene>
    <name evidence="9" type="ORF">SAMN02745116_01520</name>
</gene>
<keyword evidence="7 8" id="KW-0472">Membrane</keyword>
<feature type="transmembrane region" description="Helical" evidence="8">
    <location>
        <begin position="45"/>
        <end position="63"/>
    </location>
</feature>
<dbReference type="PANTHER" id="PTHR30472:SF27">
    <property type="entry name" value="PETROBACTIN IMPORT SYSTEM PERMEASE PROTEIN YCLN"/>
    <property type="match status" value="1"/>
</dbReference>
<feature type="transmembrane region" description="Helical" evidence="8">
    <location>
        <begin position="289"/>
        <end position="307"/>
    </location>
</feature>
<evidence type="ECO:0000256" key="8">
    <source>
        <dbReference type="SAM" id="Phobius"/>
    </source>
</evidence>
<keyword evidence="4" id="KW-1003">Cell membrane</keyword>
<evidence type="ECO:0000256" key="7">
    <source>
        <dbReference type="ARBA" id="ARBA00023136"/>
    </source>
</evidence>
<dbReference type="GO" id="GO:0033214">
    <property type="term" value="P:siderophore-iron import into cell"/>
    <property type="evidence" value="ECO:0007669"/>
    <property type="project" value="TreeGrafter"/>
</dbReference>
<evidence type="ECO:0000313" key="10">
    <source>
        <dbReference type="Proteomes" id="UP000190328"/>
    </source>
</evidence>
<feature type="transmembrane region" description="Helical" evidence="8">
    <location>
        <begin position="178"/>
        <end position="201"/>
    </location>
</feature>
<evidence type="ECO:0000256" key="6">
    <source>
        <dbReference type="ARBA" id="ARBA00022989"/>
    </source>
</evidence>
<dbReference type="STRING" id="263852.SAMN02745116_01520"/>
<name>A0A1T4NR47_9ENTE</name>
<dbReference type="PANTHER" id="PTHR30472">
    <property type="entry name" value="FERRIC ENTEROBACTIN TRANSPORT SYSTEM PERMEASE PROTEIN"/>
    <property type="match status" value="1"/>
</dbReference>
<dbReference type="Proteomes" id="UP000190328">
    <property type="component" value="Unassembled WGS sequence"/>
</dbReference>
<dbReference type="InterPro" id="IPR000522">
    <property type="entry name" value="ABC_transptr_permease_BtuC"/>
</dbReference>
<reference evidence="9 10" key="1">
    <citation type="submission" date="2017-02" db="EMBL/GenBank/DDBJ databases">
        <authorList>
            <person name="Peterson S.W."/>
        </authorList>
    </citation>
    <scope>NUCLEOTIDE SEQUENCE [LARGE SCALE GENOMIC DNA]</scope>
    <source>
        <strain evidence="9 10">ATCC BAA-1030</strain>
    </source>
</reference>
<evidence type="ECO:0000256" key="4">
    <source>
        <dbReference type="ARBA" id="ARBA00022475"/>
    </source>
</evidence>
<sequence>MKKCLVIFTLILLVLFSIFVGVKDLSLTSWNEENWFLFSTVRLPRTLSLILAGGILAVSGLVMQQLTQNKFLTPSTIGTADSARVGMLVVMLFFPQANVLLRSTIAFLFALCGTLMFFFLLRLFPEQDMTSMALVGLMFGNVIGAITTFFAYQLNLVQNISSWLQGNFSLVMKNSYELLYLTIPLAFLLYFFAQQFTLIALGDMQAKSLGVSVEVIRFLGVALIALAYATVLVSVGNIPFLSVVIPNLILLRLGDNLRKNLLPTAITGAIFLLFCDILSRVVIAPYEMNVSIISGIIGGVIFITLLIRESVVKS</sequence>
<evidence type="ECO:0000256" key="3">
    <source>
        <dbReference type="ARBA" id="ARBA00022448"/>
    </source>
</evidence>
<evidence type="ECO:0000313" key="9">
    <source>
        <dbReference type="EMBL" id="SJZ81699.1"/>
    </source>
</evidence>
<dbReference type="RefSeq" id="WP_078807455.1">
    <property type="nucleotide sequence ID" value="NZ_FUXI01000016.1"/>
</dbReference>
<dbReference type="AlphaFoldDB" id="A0A1T4NR47"/>
<dbReference type="Pfam" id="PF01032">
    <property type="entry name" value="FecCD"/>
    <property type="match status" value="1"/>
</dbReference>
<dbReference type="CDD" id="cd06550">
    <property type="entry name" value="TM_ABC_iron-siderophores_like"/>
    <property type="match status" value="1"/>
</dbReference>
<keyword evidence="3" id="KW-0813">Transport</keyword>
<evidence type="ECO:0000256" key="5">
    <source>
        <dbReference type="ARBA" id="ARBA00022692"/>
    </source>
</evidence>
<comment type="similarity">
    <text evidence="2">Belongs to the binding-protein-dependent transport system permease family. FecCD subfamily.</text>
</comment>
<proteinExistence type="inferred from homology"/>
<dbReference type="OrthoDB" id="9811975at2"/>
<dbReference type="Gene3D" id="1.10.3470.10">
    <property type="entry name" value="ABC transporter involved in vitamin B12 uptake, BtuC"/>
    <property type="match status" value="1"/>
</dbReference>
<evidence type="ECO:0000256" key="2">
    <source>
        <dbReference type="ARBA" id="ARBA00007935"/>
    </source>
</evidence>
<dbReference type="SUPFAM" id="SSF81345">
    <property type="entry name" value="ABC transporter involved in vitamin B12 uptake, BtuC"/>
    <property type="match status" value="1"/>
</dbReference>